<feature type="chain" id="PRO_5021433532" description="Lipoprotein" evidence="2">
    <location>
        <begin position="17"/>
        <end position="107"/>
    </location>
</feature>
<feature type="region of interest" description="Disordered" evidence="1">
    <location>
        <begin position="84"/>
        <end position="107"/>
    </location>
</feature>
<accession>A0A4Z0B9I1</accession>
<evidence type="ECO:0000313" key="4">
    <source>
        <dbReference type="Proteomes" id="UP000297734"/>
    </source>
</evidence>
<keyword evidence="2" id="KW-0732">Signal</keyword>
<keyword evidence="4" id="KW-1185">Reference proteome</keyword>
<evidence type="ECO:0000256" key="2">
    <source>
        <dbReference type="SAM" id="SignalP"/>
    </source>
</evidence>
<dbReference type="PROSITE" id="PS51257">
    <property type="entry name" value="PROKAR_LIPOPROTEIN"/>
    <property type="match status" value="1"/>
</dbReference>
<gene>
    <name evidence="3" type="ORF">DYL61_06615</name>
</gene>
<reference evidence="3 4" key="1">
    <citation type="journal article" date="2019" name="Syst. Appl. Microbiol.">
        <title>New species of pathogenic Pseudomonas isolated from citrus in Tunisia: Proposal of Pseudomonas kairouanensis sp. nov. and Pseudomonas nabeulensis sp. nov.</title>
        <authorList>
            <person name="Oueslati M."/>
            <person name="Mulet M."/>
            <person name="Gomila M."/>
            <person name="Berge O."/>
            <person name="Hajlaoui M.R."/>
            <person name="Lalucat J."/>
            <person name="Sadfi-Zouaoui N."/>
            <person name="Garcia-Valdes E."/>
        </authorList>
    </citation>
    <scope>NUCLEOTIDE SEQUENCE [LARGE SCALE GENOMIC DNA]</scope>
    <source>
        <strain evidence="3 4">E10B</strain>
    </source>
</reference>
<feature type="signal peptide" evidence="2">
    <location>
        <begin position="1"/>
        <end position="16"/>
    </location>
</feature>
<proteinExistence type="predicted"/>
<evidence type="ECO:0000313" key="3">
    <source>
        <dbReference type="EMBL" id="TFY94848.1"/>
    </source>
</evidence>
<dbReference type="OrthoDB" id="6992268at2"/>
<evidence type="ECO:0008006" key="5">
    <source>
        <dbReference type="Google" id="ProtNLM"/>
    </source>
</evidence>
<protein>
    <recommendedName>
        <fullName evidence="5">Lipoprotein</fullName>
    </recommendedName>
</protein>
<comment type="caution">
    <text evidence="3">The sequence shown here is derived from an EMBL/GenBank/DDBJ whole genome shotgun (WGS) entry which is preliminary data.</text>
</comment>
<dbReference type="AlphaFoldDB" id="A0A4Z0B9I1"/>
<name>A0A4Z0B9I1_9PSED</name>
<dbReference type="EMBL" id="QUZT01000008">
    <property type="protein sequence ID" value="TFY94848.1"/>
    <property type="molecule type" value="Genomic_DNA"/>
</dbReference>
<evidence type="ECO:0000256" key="1">
    <source>
        <dbReference type="SAM" id="MobiDB-lite"/>
    </source>
</evidence>
<dbReference type="Proteomes" id="UP000297734">
    <property type="component" value="Unassembled WGS sequence"/>
</dbReference>
<organism evidence="3 4">
    <name type="scientific">Pseudomonas nabeulensis</name>
    <dbReference type="NCBI Taxonomy" id="2293833"/>
    <lineage>
        <taxon>Bacteria</taxon>
        <taxon>Pseudomonadati</taxon>
        <taxon>Pseudomonadota</taxon>
        <taxon>Gammaproteobacteria</taxon>
        <taxon>Pseudomonadales</taxon>
        <taxon>Pseudomonadaceae</taxon>
        <taxon>Pseudomonas</taxon>
    </lineage>
</organism>
<sequence length="107" mass="11751">MRFTVVLSALALSACATQPPALSQSAKTHLYAPMPTSEAQRVWECAGVSNVIEGQKFVLKLQGRPENWGGEIWATRERGKRLHCSQAEMDAPDMGNFSSPPKSPRPR</sequence>